<dbReference type="EMBL" id="ML995818">
    <property type="protein sequence ID" value="KAF2771672.1"/>
    <property type="molecule type" value="Genomic_DNA"/>
</dbReference>
<dbReference type="PANTHER" id="PTHR33365">
    <property type="entry name" value="YALI0B05434P"/>
    <property type="match status" value="1"/>
</dbReference>
<evidence type="ECO:0000256" key="1">
    <source>
        <dbReference type="ARBA" id="ARBA00035112"/>
    </source>
</evidence>
<feature type="transmembrane region" description="Helical" evidence="2">
    <location>
        <begin position="85"/>
        <end position="108"/>
    </location>
</feature>
<dbReference type="AlphaFoldDB" id="A0A6G1LGG8"/>
<keyword evidence="2" id="KW-1133">Transmembrane helix</keyword>
<protein>
    <submittedName>
        <fullName evidence="3">Uncharacterized protein</fullName>
    </submittedName>
</protein>
<dbReference type="GO" id="GO:0043386">
    <property type="term" value="P:mycotoxin biosynthetic process"/>
    <property type="evidence" value="ECO:0007669"/>
    <property type="project" value="InterPro"/>
</dbReference>
<keyword evidence="4" id="KW-1185">Reference proteome</keyword>
<evidence type="ECO:0000313" key="4">
    <source>
        <dbReference type="Proteomes" id="UP000799436"/>
    </source>
</evidence>
<dbReference type="OrthoDB" id="3687641at2759"/>
<accession>A0A6G1LGG8</accession>
<proteinExistence type="inferred from homology"/>
<gene>
    <name evidence="3" type="ORF">EJ03DRAFT_21764</name>
</gene>
<dbReference type="Pfam" id="PF11807">
    <property type="entry name" value="UstYa"/>
    <property type="match status" value="1"/>
</dbReference>
<sequence>MPHCEWIPKLFFQNRLTVVVVGTWATMKSFFSIQRAWPRYTLLHAGYQDEGHNSDESGHDGIHKPPLLGRCNECGRLGYVQSTCWFWFNLSLLLTSIIVLITALKLAADSQSLTTRHSPRNSLLRQISMPSPVLDEIDIPIVPKKMDATLLKSEPPSIFRGDPSPEVDAAWRRISDTRPIALTRDDVLAAGKDPASAVQIPTSWGLGEDKYFGRLDVLHQIHCLDAIRMEAHFEHYYGRKYANGYNDTSRMHRLHLSHCLWLVLQNIMCAATTDVYTHFWTDTFEHAFPDFGVAHQYRDFEAVLRW</sequence>
<evidence type="ECO:0000313" key="3">
    <source>
        <dbReference type="EMBL" id="KAF2771672.1"/>
    </source>
</evidence>
<keyword evidence="2" id="KW-0812">Transmembrane</keyword>
<reference evidence="3" key="1">
    <citation type="journal article" date="2020" name="Stud. Mycol.">
        <title>101 Dothideomycetes genomes: a test case for predicting lifestyles and emergence of pathogens.</title>
        <authorList>
            <person name="Haridas S."/>
            <person name="Albert R."/>
            <person name="Binder M."/>
            <person name="Bloem J."/>
            <person name="Labutti K."/>
            <person name="Salamov A."/>
            <person name="Andreopoulos B."/>
            <person name="Baker S."/>
            <person name="Barry K."/>
            <person name="Bills G."/>
            <person name="Bluhm B."/>
            <person name="Cannon C."/>
            <person name="Castanera R."/>
            <person name="Culley D."/>
            <person name="Daum C."/>
            <person name="Ezra D."/>
            <person name="Gonzalez J."/>
            <person name="Henrissat B."/>
            <person name="Kuo A."/>
            <person name="Liang C."/>
            <person name="Lipzen A."/>
            <person name="Lutzoni F."/>
            <person name="Magnuson J."/>
            <person name="Mondo S."/>
            <person name="Nolan M."/>
            <person name="Ohm R."/>
            <person name="Pangilinan J."/>
            <person name="Park H.-J."/>
            <person name="Ramirez L."/>
            <person name="Alfaro M."/>
            <person name="Sun H."/>
            <person name="Tritt A."/>
            <person name="Yoshinaga Y."/>
            <person name="Zwiers L.-H."/>
            <person name="Turgeon B."/>
            <person name="Goodwin S."/>
            <person name="Spatafora J."/>
            <person name="Crous P."/>
            <person name="Grigoriev I."/>
        </authorList>
    </citation>
    <scope>NUCLEOTIDE SEQUENCE</scope>
    <source>
        <strain evidence="3">CBS 116005</strain>
    </source>
</reference>
<name>A0A6G1LGG8_9PEZI</name>
<comment type="similarity">
    <text evidence="1">Belongs to the ustYa family.</text>
</comment>
<dbReference type="InterPro" id="IPR021765">
    <property type="entry name" value="UstYa-like"/>
</dbReference>
<organism evidence="3 4">
    <name type="scientific">Teratosphaeria nubilosa</name>
    <dbReference type="NCBI Taxonomy" id="161662"/>
    <lineage>
        <taxon>Eukaryota</taxon>
        <taxon>Fungi</taxon>
        <taxon>Dikarya</taxon>
        <taxon>Ascomycota</taxon>
        <taxon>Pezizomycotina</taxon>
        <taxon>Dothideomycetes</taxon>
        <taxon>Dothideomycetidae</taxon>
        <taxon>Mycosphaerellales</taxon>
        <taxon>Teratosphaeriaceae</taxon>
        <taxon>Teratosphaeria</taxon>
    </lineage>
</organism>
<evidence type="ECO:0000256" key="2">
    <source>
        <dbReference type="SAM" id="Phobius"/>
    </source>
</evidence>
<keyword evidence="2" id="KW-0472">Membrane</keyword>
<dbReference type="PANTHER" id="PTHR33365:SF14">
    <property type="entry name" value="TAT PATHWAY SIGNAL SEQUENCE"/>
    <property type="match status" value="1"/>
</dbReference>
<dbReference type="Proteomes" id="UP000799436">
    <property type="component" value="Unassembled WGS sequence"/>
</dbReference>